<organism evidence="2 3">
    <name type="scientific">Brachionus calyciflorus</name>
    <dbReference type="NCBI Taxonomy" id="104777"/>
    <lineage>
        <taxon>Eukaryota</taxon>
        <taxon>Metazoa</taxon>
        <taxon>Spiralia</taxon>
        <taxon>Gnathifera</taxon>
        <taxon>Rotifera</taxon>
        <taxon>Eurotatoria</taxon>
        <taxon>Monogononta</taxon>
        <taxon>Pseudotrocha</taxon>
        <taxon>Ploima</taxon>
        <taxon>Brachionidae</taxon>
        <taxon>Brachionus</taxon>
    </lineage>
</organism>
<accession>A0A814MIC5</accession>
<protein>
    <recommendedName>
        <fullName evidence="1">ISXO2-like transposase domain-containing protein</fullName>
    </recommendedName>
</protein>
<dbReference type="InterPro" id="IPR024445">
    <property type="entry name" value="Tnp_ISXO2-like"/>
</dbReference>
<dbReference type="OrthoDB" id="10052789at2759"/>
<dbReference type="SMART" id="SM01126">
    <property type="entry name" value="DDE_Tnp_IS1595"/>
    <property type="match status" value="1"/>
</dbReference>
<dbReference type="InterPro" id="IPR053164">
    <property type="entry name" value="IS1016-like_transposase"/>
</dbReference>
<keyword evidence="3" id="KW-1185">Reference proteome</keyword>
<proteinExistence type="predicted"/>
<name>A0A814MIC5_9BILA</name>
<dbReference type="PANTHER" id="PTHR47163:SF2">
    <property type="entry name" value="SI:DKEY-17M8.2"/>
    <property type="match status" value="1"/>
</dbReference>
<evidence type="ECO:0000313" key="2">
    <source>
        <dbReference type="EMBL" id="CAF1078361.1"/>
    </source>
</evidence>
<dbReference type="PANTHER" id="PTHR47163">
    <property type="entry name" value="DDE_TNP_IS1595 DOMAIN-CONTAINING PROTEIN"/>
    <property type="match status" value="1"/>
</dbReference>
<feature type="domain" description="ISXO2-like transposase" evidence="1">
    <location>
        <begin position="11"/>
        <end position="137"/>
    </location>
</feature>
<sequence>MSMIKSFDLLKLHDISIGIHVIGKVFNKLRNLCSIALKNSKIKLGGVAETLLIVIYDYIEEETTIISDSWSSYSKLKDFKNVNHLTVNHSINFVDPGTSAHTNKIEGLWKQAKDSFKQMNGCSRVHLKSYIDEFIRRSLFCVGRVDAFQKILETMSIYSPVDGVLLDEEAKISEFDEYEIDLDEQDGTWDEPIKEIEETPVDLSKTILNEDNNLVICIDVSEQIILEKLSDLQNHFQNCTESVSFANLSKSQRALIHGKCEEYEPYAQISHSDEANEVVAQVLQPEVTRTLTYACD</sequence>
<dbReference type="AlphaFoldDB" id="A0A814MIC5"/>
<gene>
    <name evidence="2" type="ORF">OXX778_LOCUS20073</name>
</gene>
<comment type="caution">
    <text evidence="2">The sequence shown here is derived from an EMBL/GenBank/DDBJ whole genome shotgun (WGS) entry which is preliminary data.</text>
</comment>
<evidence type="ECO:0000313" key="3">
    <source>
        <dbReference type="Proteomes" id="UP000663879"/>
    </source>
</evidence>
<dbReference type="Proteomes" id="UP000663879">
    <property type="component" value="Unassembled WGS sequence"/>
</dbReference>
<reference evidence="2" key="1">
    <citation type="submission" date="2021-02" db="EMBL/GenBank/DDBJ databases">
        <authorList>
            <person name="Nowell W R."/>
        </authorList>
    </citation>
    <scope>NUCLEOTIDE SEQUENCE</scope>
    <source>
        <strain evidence="2">Ploen Becks lab</strain>
    </source>
</reference>
<dbReference type="Pfam" id="PF12762">
    <property type="entry name" value="DDE_Tnp_IS1595"/>
    <property type="match status" value="1"/>
</dbReference>
<dbReference type="EMBL" id="CAJNOC010006456">
    <property type="protein sequence ID" value="CAF1078361.1"/>
    <property type="molecule type" value="Genomic_DNA"/>
</dbReference>
<evidence type="ECO:0000259" key="1">
    <source>
        <dbReference type="SMART" id="SM01126"/>
    </source>
</evidence>